<dbReference type="InterPro" id="IPR005801">
    <property type="entry name" value="ADC_synthase"/>
</dbReference>
<dbReference type="PRINTS" id="PR00095">
    <property type="entry name" value="ANTSNTHASEI"/>
</dbReference>
<proteinExistence type="predicted"/>
<dbReference type="SUPFAM" id="SSF56322">
    <property type="entry name" value="ADC synthase"/>
    <property type="match status" value="1"/>
</dbReference>
<dbReference type="GO" id="GO:0000162">
    <property type="term" value="P:L-tryptophan biosynthetic process"/>
    <property type="evidence" value="ECO:0007669"/>
    <property type="project" value="TreeGrafter"/>
</dbReference>
<dbReference type="EMBL" id="FOJG01000001">
    <property type="protein sequence ID" value="SEW28680.1"/>
    <property type="molecule type" value="Genomic_DNA"/>
</dbReference>
<dbReference type="InterPro" id="IPR019999">
    <property type="entry name" value="Anth_synth_I-like"/>
</dbReference>
<keyword evidence="3" id="KW-1185">Reference proteome</keyword>
<dbReference type="GO" id="GO:0046820">
    <property type="term" value="F:4-amino-4-deoxychorismate synthase activity"/>
    <property type="evidence" value="ECO:0007669"/>
    <property type="project" value="TreeGrafter"/>
</dbReference>
<dbReference type="PANTHER" id="PTHR11236:SF50">
    <property type="entry name" value="AMINODEOXYCHORISMATE SYNTHASE COMPONENT 1"/>
    <property type="match status" value="1"/>
</dbReference>
<feature type="domain" description="Chorismate-utilising enzyme C-terminal" evidence="1">
    <location>
        <begin position="162"/>
        <end position="418"/>
    </location>
</feature>
<accession>A0A1I0QN68</accession>
<dbReference type="RefSeq" id="WP_089892820.1">
    <property type="nucleotide sequence ID" value="NZ_FOJG01000001.1"/>
</dbReference>
<dbReference type="Gene3D" id="3.60.120.10">
    <property type="entry name" value="Anthranilate synthase"/>
    <property type="match status" value="1"/>
</dbReference>
<sequence>MLDWGNQFNICCFLDNNNYDSPWHQFEAVLAADASHTLEVNAGNAFSALQEFHHTHADWLFGHLAYDLKNETVPGLESQHADGIGFPDLCFFVPRVLMQLEKEQVHIGGVSFTLAEATAIYEAVLRMPVYVTSGGEQPAVIPTGYRYVVNSPLPPLQSRLDHHRYIAAVKALQQHILQGDCYEVNFCRDNFLENVTIDPPALFAQLNALSPSPFAAYYRLGHRYLASSSPERFMQKQGNTVISQPIKGTSRKDADPAKDRRLQQELLGSAKERAENVMVVDLVRNDLSHTALQGTVEVTELFGIYSFAHVHHMISTISAQLSPQTPFTAVLRTAFPMGSMTGAPKIRVMQLIEQYEQTRRGLYSGAIGYITPAGDFDFNVVIRSVLYNANNKYLSFQTGSAITFYSDPEKEWEECLLKAAAMEKTITG</sequence>
<evidence type="ECO:0000313" key="2">
    <source>
        <dbReference type="EMBL" id="SEW28680.1"/>
    </source>
</evidence>
<protein>
    <submittedName>
        <fullName evidence="2">Para-aminobenzoate synthetase component 1</fullName>
    </submittedName>
</protein>
<name>A0A1I0QN68_9BACT</name>
<evidence type="ECO:0000259" key="1">
    <source>
        <dbReference type="Pfam" id="PF00425"/>
    </source>
</evidence>
<gene>
    <name evidence="2" type="ORF">SAMN04488122_1587</name>
</gene>
<dbReference type="AlphaFoldDB" id="A0A1I0QN68"/>
<dbReference type="Proteomes" id="UP000199310">
    <property type="component" value="Unassembled WGS sequence"/>
</dbReference>
<evidence type="ECO:0000313" key="3">
    <source>
        <dbReference type="Proteomes" id="UP000199310"/>
    </source>
</evidence>
<dbReference type="OrthoDB" id="9803598at2"/>
<dbReference type="Pfam" id="PF00425">
    <property type="entry name" value="Chorismate_bind"/>
    <property type="match status" value="1"/>
</dbReference>
<reference evidence="3" key="1">
    <citation type="submission" date="2016-10" db="EMBL/GenBank/DDBJ databases">
        <authorList>
            <person name="Varghese N."/>
            <person name="Submissions S."/>
        </authorList>
    </citation>
    <scope>NUCLEOTIDE SEQUENCE [LARGE SCALE GENOMIC DNA]</scope>
    <source>
        <strain evidence="3">DSM 3695</strain>
    </source>
</reference>
<dbReference type="STRING" id="29529.SAMN04488122_1587"/>
<dbReference type="PANTHER" id="PTHR11236">
    <property type="entry name" value="AMINOBENZOATE/ANTHRANILATE SYNTHASE"/>
    <property type="match status" value="1"/>
</dbReference>
<organism evidence="2 3">
    <name type="scientific">Chitinophaga arvensicola</name>
    <dbReference type="NCBI Taxonomy" id="29529"/>
    <lineage>
        <taxon>Bacteria</taxon>
        <taxon>Pseudomonadati</taxon>
        <taxon>Bacteroidota</taxon>
        <taxon>Chitinophagia</taxon>
        <taxon>Chitinophagales</taxon>
        <taxon>Chitinophagaceae</taxon>
        <taxon>Chitinophaga</taxon>
    </lineage>
</organism>
<dbReference type="InterPro" id="IPR015890">
    <property type="entry name" value="Chorismate_C"/>
</dbReference>